<dbReference type="AlphaFoldDB" id="A0A1B9FSE9"/>
<dbReference type="PANTHER" id="PTHR47706">
    <property type="entry name" value="NMRA-LIKE FAMILY PROTEIN"/>
    <property type="match status" value="1"/>
</dbReference>
<dbReference type="VEuPathDB" id="FungiDB:I302_08457"/>
<evidence type="ECO:0000313" key="5">
    <source>
        <dbReference type="EMBL" id="WVW83151.1"/>
    </source>
</evidence>
<feature type="domain" description="NmrA-like" evidence="3">
    <location>
        <begin position="8"/>
        <end position="245"/>
    </location>
</feature>
<keyword evidence="6" id="KW-1185">Reference proteome</keyword>
<dbReference type="Proteomes" id="UP000092730">
    <property type="component" value="Chromosome 3"/>
</dbReference>
<organism evidence="4">
    <name type="scientific">Kwoniella bestiolae CBS 10118</name>
    <dbReference type="NCBI Taxonomy" id="1296100"/>
    <lineage>
        <taxon>Eukaryota</taxon>
        <taxon>Fungi</taxon>
        <taxon>Dikarya</taxon>
        <taxon>Basidiomycota</taxon>
        <taxon>Agaricomycotina</taxon>
        <taxon>Tremellomycetes</taxon>
        <taxon>Tremellales</taxon>
        <taxon>Cryptococcaceae</taxon>
        <taxon>Kwoniella</taxon>
    </lineage>
</organism>
<keyword evidence="1" id="KW-0521">NADP</keyword>
<dbReference type="Gene3D" id="3.90.25.10">
    <property type="entry name" value="UDP-galactose 4-epimerase, domain 1"/>
    <property type="match status" value="1"/>
</dbReference>
<dbReference type="PANTHER" id="PTHR47706:SF9">
    <property type="entry name" value="NMRA-LIKE DOMAIN-CONTAINING PROTEIN-RELATED"/>
    <property type="match status" value="1"/>
</dbReference>
<evidence type="ECO:0000256" key="1">
    <source>
        <dbReference type="ARBA" id="ARBA00022857"/>
    </source>
</evidence>
<proteinExistence type="predicted"/>
<evidence type="ECO:0000259" key="3">
    <source>
        <dbReference type="Pfam" id="PF05368"/>
    </source>
</evidence>
<dbReference type="InterPro" id="IPR036291">
    <property type="entry name" value="NAD(P)-bd_dom_sf"/>
</dbReference>
<dbReference type="OrthoDB" id="5283654at2759"/>
<protein>
    <recommendedName>
        <fullName evidence="3">NmrA-like domain-containing protein</fullName>
    </recommendedName>
</protein>
<reference evidence="4" key="1">
    <citation type="submission" date="2013-07" db="EMBL/GenBank/DDBJ databases">
        <title>The Genome Sequence of Cryptococcus bestiolae CBS10118.</title>
        <authorList>
            <consortium name="The Broad Institute Genome Sequencing Platform"/>
            <person name="Cuomo C."/>
            <person name="Litvintseva A."/>
            <person name="Chen Y."/>
            <person name="Heitman J."/>
            <person name="Sun S."/>
            <person name="Springer D."/>
            <person name="Dromer F."/>
            <person name="Young S.K."/>
            <person name="Zeng Q."/>
            <person name="Gargeya S."/>
            <person name="Fitzgerald M."/>
            <person name="Abouelleil A."/>
            <person name="Alvarado L."/>
            <person name="Berlin A.M."/>
            <person name="Chapman S.B."/>
            <person name="Dewar J."/>
            <person name="Goldberg J."/>
            <person name="Griggs A."/>
            <person name="Gujja S."/>
            <person name="Hansen M."/>
            <person name="Howarth C."/>
            <person name="Imamovic A."/>
            <person name="Larimer J."/>
            <person name="McCowan C."/>
            <person name="Murphy C."/>
            <person name="Pearson M."/>
            <person name="Priest M."/>
            <person name="Roberts A."/>
            <person name="Saif S."/>
            <person name="Shea T."/>
            <person name="Sykes S."/>
            <person name="Wortman J."/>
            <person name="Nusbaum C."/>
            <person name="Birren B."/>
        </authorList>
    </citation>
    <scope>NUCLEOTIDE SEQUENCE [LARGE SCALE GENOMIC DNA]</scope>
    <source>
        <strain evidence="4">CBS 10118</strain>
    </source>
</reference>
<evidence type="ECO:0000256" key="2">
    <source>
        <dbReference type="ARBA" id="ARBA00023002"/>
    </source>
</evidence>
<dbReference type="InterPro" id="IPR008030">
    <property type="entry name" value="NmrA-like"/>
</dbReference>
<dbReference type="KEGG" id="kbi:30212856"/>
<keyword evidence="2" id="KW-0560">Oxidoreductase</keyword>
<dbReference type="RefSeq" id="XP_019042750.1">
    <property type="nucleotide sequence ID" value="XM_019195037.1"/>
</dbReference>
<dbReference type="InterPro" id="IPR051609">
    <property type="entry name" value="NmrA/Isoflavone_reductase-like"/>
</dbReference>
<dbReference type="STRING" id="1296100.A0A1B9FSE9"/>
<reference evidence="5" key="4">
    <citation type="submission" date="2024-02" db="EMBL/GenBank/DDBJ databases">
        <title>Comparative genomics of Cryptococcus and Kwoniella reveals pathogenesis evolution and contrasting modes of karyotype evolution via chromosome fusion or intercentromeric recombination.</title>
        <authorList>
            <person name="Coelho M.A."/>
            <person name="David-Palma M."/>
            <person name="Shea T."/>
            <person name="Bowers K."/>
            <person name="McGinley-Smith S."/>
            <person name="Mohammad A.W."/>
            <person name="Gnirke A."/>
            <person name="Yurkov A.M."/>
            <person name="Nowrousian M."/>
            <person name="Sun S."/>
            <person name="Cuomo C.A."/>
            <person name="Heitman J."/>
        </authorList>
    </citation>
    <scope>NUCLEOTIDE SEQUENCE</scope>
    <source>
        <strain evidence="5">CBS 10118</strain>
    </source>
</reference>
<dbReference type="Gene3D" id="3.40.50.720">
    <property type="entry name" value="NAD(P)-binding Rossmann-like Domain"/>
    <property type="match status" value="1"/>
</dbReference>
<accession>A0A1B9FSE9</accession>
<dbReference type="EMBL" id="CP144543">
    <property type="protein sequence ID" value="WVW83151.1"/>
    <property type="molecule type" value="Genomic_DNA"/>
</dbReference>
<gene>
    <name evidence="4" type="ORF">I302_08457</name>
    <name evidence="5" type="ORF">I302_105169</name>
</gene>
<dbReference type="EMBL" id="KI894026">
    <property type="protein sequence ID" value="OCF21680.1"/>
    <property type="molecule type" value="Genomic_DNA"/>
</dbReference>
<sequence>MSNFNIGLLGFSGRVGSALIGPLLEAHRDGKINLIILHRVTSDLSKIPFEVAVEKRVVELIEAGMEGLINAVEVLDVLISTISGPGFTSQKYLVDALASSKRLKTFIPSDFGVSWTEEESSNPVLPFIKLKTQVVHRALELGIPVTNVRLPLFDELVLGYGKLGMDVKKNKVEVYRNSLINPLRITTLPYLAYALTQLIQSPSLIANRTITLYDHSPTGKEIIDVLTKIHGYPTEVTEYTEERYEADLGEMRAAIGAAAWKRWGDGVWGEEEKVEVDGWHGESFEELVRKYI</sequence>
<reference evidence="5" key="2">
    <citation type="submission" date="2013-07" db="EMBL/GenBank/DDBJ databases">
        <authorList>
            <consortium name="The Broad Institute Genome Sequencing Platform"/>
            <person name="Cuomo C."/>
            <person name="Litvintseva A."/>
            <person name="Chen Y."/>
            <person name="Heitman J."/>
            <person name="Sun S."/>
            <person name="Springer D."/>
            <person name="Dromer F."/>
            <person name="Young S.K."/>
            <person name="Zeng Q."/>
            <person name="Gargeya S."/>
            <person name="Fitzgerald M."/>
            <person name="Abouelleil A."/>
            <person name="Alvarado L."/>
            <person name="Berlin A.M."/>
            <person name="Chapman S.B."/>
            <person name="Dewar J."/>
            <person name="Goldberg J."/>
            <person name="Griggs A."/>
            <person name="Gujja S."/>
            <person name="Hansen M."/>
            <person name="Howarth C."/>
            <person name="Imamovic A."/>
            <person name="Larimer J."/>
            <person name="McCowan C."/>
            <person name="Murphy C."/>
            <person name="Pearson M."/>
            <person name="Priest M."/>
            <person name="Roberts A."/>
            <person name="Saif S."/>
            <person name="Shea T."/>
            <person name="Sykes S."/>
            <person name="Wortman J."/>
            <person name="Nusbaum C."/>
            <person name="Birren B."/>
        </authorList>
    </citation>
    <scope>NUCLEOTIDE SEQUENCE</scope>
    <source>
        <strain evidence="5">CBS 10118</strain>
    </source>
</reference>
<name>A0A1B9FSE9_9TREE</name>
<dbReference type="Pfam" id="PF05368">
    <property type="entry name" value="NmrA"/>
    <property type="match status" value="1"/>
</dbReference>
<dbReference type="SUPFAM" id="SSF51735">
    <property type="entry name" value="NAD(P)-binding Rossmann-fold domains"/>
    <property type="match status" value="1"/>
</dbReference>
<reference evidence="4" key="3">
    <citation type="submission" date="2014-01" db="EMBL/GenBank/DDBJ databases">
        <title>Evolution of pathogenesis and genome organization in the Tremellales.</title>
        <authorList>
            <person name="Cuomo C."/>
            <person name="Litvintseva A."/>
            <person name="Heitman J."/>
            <person name="Chen Y."/>
            <person name="Sun S."/>
            <person name="Springer D."/>
            <person name="Dromer F."/>
            <person name="Young S."/>
            <person name="Zeng Q."/>
            <person name="Chapman S."/>
            <person name="Gujja S."/>
            <person name="Saif S."/>
            <person name="Birren B."/>
        </authorList>
    </citation>
    <scope>NUCLEOTIDE SEQUENCE</scope>
    <source>
        <strain evidence="4">CBS 10118</strain>
    </source>
</reference>
<dbReference type="GeneID" id="30212856"/>
<evidence type="ECO:0000313" key="4">
    <source>
        <dbReference type="EMBL" id="OCF21680.1"/>
    </source>
</evidence>
<dbReference type="GO" id="GO:0016491">
    <property type="term" value="F:oxidoreductase activity"/>
    <property type="evidence" value="ECO:0007669"/>
    <property type="project" value="UniProtKB-KW"/>
</dbReference>
<evidence type="ECO:0000313" key="6">
    <source>
        <dbReference type="Proteomes" id="UP000092730"/>
    </source>
</evidence>